<sequence length="396" mass="44844">MTVAILVNDVKTGHLVKSSLFPIDAEIYTETANIEEQLVLFVPYQLSDKDIKTAVEQLKEKGKHIFCIIQDHERAKWGSYLEKKKVPFSVNGVDSADAIQKFVGGQDAGQEHKTIVFISSTGGAGKSLLSSYLAKKISDVRKVHLVDWNYLSPSIYHYFNLSQKDADAVQVLKLIRSGMPYDLSVSEAKIGKNLTLSLMSLDYFESTKWRAEDFILLWDHFEQKNNDAVIFEVPNHPFSITSAIALMRGTDIVIPLLAEQNSIGHTLMLLKWLKIHRERNMPRIHLILNRFDQETNPMTIQDLQKTLGHEVVIAIPNIKDVWAKFVQGEMFKDNVSKELFKMTEPLNKFIESLGFEVTGSNAKKETSGLIHKLFSQAKAKAKAVKEVRQNGSRSIR</sequence>
<dbReference type="RefSeq" id="WP_371756116.1">
    <property type="nucleotide sequence ID" value="NZ_JAYJLD010000064.1"/>
</dbReference>
<accession>A0ABU5ZN94</accession>
<reference evidence="1" key="1">
    <citation type="submission" date="2023-12" db="EMBL/GenBank/DDBJ databases">
        <title>Fervidustalea candida gen. nov., sp. nov., a novel member of the family Paenibacillaceae isolated from a geothermal area.</title>
        <authorList>
            <person name="Li W.-J."/>
            <person name="Jiao J.-Y."/>
            <person name="Chen Y."/>
        </authorList>
    </citation>
    <scope>NUCLEOTIDE SEQUENCE</scope>
    <source>
        <strain evidence="1">SYSU GA230002</strain>
    </source>
</reference>
<dbReference type="SUPFAM" id="SSF52540">
    <property type="entry name" value="P-loop containing nucleoside triphosphate hydrolases"/>
    <property type="match status" value="1"/>
</dbReference>
<dbReference type="Gene3D" id="3.40.50.300">
    <property type="entry name" value="P-loop containing nucleotide triphosphate hydrolases"/>
    <property type="match status" value="1"/>
</dbReference>
<protein>
    <recommendedName>
        <fullName evidence="3">CobQ/CobB/MinD/ParA nucleotide binding domain-containing protein</fullName>
    </recommendedName>
</protein>
<evidence type="ECO:0000313" key="1">
    <source>
        <dbReference type="EMBL" id="MEB3103991.1"/>
    </source>
</evidence>
<dbReference type="EMBL" id="JAYJLD010000064">
    <property type="protein sequence ID" value="MEB3103991.1"/>
    <property type="molecule type" value="Genomic_DNA"/>
</dbReference>
<proteinExistence type="predicted"/>
<gene>
    <name evidence="1" type="ORF">VF724_20470</name>
</gene>
<evidence type="ECO:0008006" key="3">
    <source>
        <dbReference type="Google" id="ProtNLM"/>
    </source>
</evidence>
<keyword evidence="2" id="KW-1185">Reference proteome</keyword>
<comment type="caution">
    <text evidence="1">The sequence shown here is derived from an EMBL/GenBank/DDBJ whole genome shotgun (WGS) entry which is preliminary data.</text>
</comment>
<organism evidence="1 2">
    <name type="scientific">Ferviditalea candida</name>
    <dbReference type="NCBI Taxonomy" id="3108399"/>
    <lineage>
        <taxon>Bacteria</taxon>
        <taxon>Bacillati</taxon>
        <taxon>Bacillota</taxon>
        <taxon>Bacilli</taxon>
        <taxon>Bacillales</taxon>
        <taxon>Paenibacillaceae</taxon>
        <taxon>Ferviditalea</taxon>
    </lineage>
</organism>
<dbReference type="InterPro" id="IPR027417">
    <property type="entry name" value="P-loop_NTPase"/>
</dbReference>
<name>A0ABU5ZN94_9BACL</name>
<dbReference type="Proteomes" id="UP001310386">
    <property type="component" value="Unassembled WGS sequence"/>
</dbReference>
<evidence type="ECO:0000313" key="2">
    <source>
        <dbReference type="Proteomes" id="UP001310386"/>
    </source>
</evidence>